<name>A0ABD3XA16_SINWO</name>
<keyword evidence="3" id="KW-0067">ATP-binding</keyword>
<keyword evidence="2" id="KW-0547">Nucleotide-binding</keyword>
<proteinExistence type="inferred from homology"/>
<evidence type="ECO:0000256" key="3">
    <source>
        <dbReference type="ARBA" id="ARBA00022840"/>
    </source>
</evidence>
<dbReference type="Proteomes" id="UP001634394">
    <property type="component" value="Unassembled WGS sequence"/>
</dbReference>
<dbReference type="SUPFAM" id="SSF53067">
    <property type="entry name" value="Actin-like ATPase domain"/>
    <property type="match status" value="2"/>
</dbReference>
<dbReference type="InterPro" id="IPR013126">
    <property type="entry name" value="Hsp_70_fam"/>
</dbReference>
<dbReference type="CDD" id="cd10229">
    <property type="entry name" value="ASKHA_NBD_HSP70_HSPA12"/>
    <property type="match status" value="1"/>
</dbReference>
<dbReference type="PRINTS" id="PR00301">
    <property type="entry name" value="HEATSHOCK70"/>
</dbReference>
<sequence length="542" mass="60596">MASNKVLSVAVDFGTSCSGYAFSFQHNKENIKTSSWAGGDYIKAPTSILFNPQKEFDSFGFEAEDKLAELSKTGTHKDWYLFKQFKLVLMKENKLSRSTVINDVSGKQMLAMDVFSAGIKFLKDTMLTTLRIQSMIIRDTDIQWVLTVPAIWDDAAKQFMRLAANKAGIPNESLMLVLEPDAAAMSASCFSMLAEGEKCMILDCGGGTIDVSVMKKNSRGSVDCIYRPTGGVWGGTKVDDAFQEFLLTHFENDRFQSMKQHEILLVQRSFESAKKKAQEPSAVNVRIWLPITIRTDIDQLPIRQSIVGDKLILDIDQVVPLFQKPVRSIVSHLQNVVIEPEVSGLKYIIMVGGFSESKILQSEIQNSFPSIDVLVVEDPSSAVLRGAVVLGHDPKIIESKRSAYTYGIEVISHFRERYHDKSKLTVIDGETKCKDVFDKVMEINETIKINETKVEKIYGPSQFGQKSCTLAIYRSKNVNPSYVTDSGCELIGQLRVDMPDLTGEKNRQVAVTTCFEETELRAEAVDKTTGRKYTASFEFLGY</sequence>
<comment type="similarity">
    <text evidence="1">Belongs to the heat shock protein 70 family.</text>
</comment>
<evidence type="ECO:0000256" key="1">
    <source>
        <dbReference type="ARBA" id="ARBA00007381"/>
    </source>
</evidence>
<dbReference type="PANTHER" id="PTHR14187">
    <property type="entry name" value="ALPHA KINASE/ELONGATION FACTOR 2 KINASE"/>
    <property type="match status" value="1"/>
</dbReference>
<accession>A0ABD3XA16</accession>
<organism evidence="4 5">
    <name type="scientific">Sinanodonta woodiana</name>
    <name type="common">Chinese pond mussel</name>
    <name type="synonym">Anodonta woodiana</name>
    <dbReference type="NCBI Taxonomy" id="1069815"/>
    <lineage>
        <taxon>Eukaryota</taxon>
        <taxon>Metazoa</taxon>
        <taxon>Spiralia</taxon>
        <taxon>Lophotrochozoa</taxon>
        <taxon>Mollusca</taxon>
        <taxon>Bivalvia</taxon>
        <taxon>Autobranchia</taxon>
        <taxon>Heteroconchia</taxon>
        <taxon>Palaeoheterodonta</taxon>
        <taxon>Unionida</taxon>
        <taxon>Unionoidea</taxon>
        <taxon>Unionidae</taxon>
        <taxon>Unioninae</taxon>
        <taxon>Sinanodonta</taxon>
    </lineage>
</organism>
<evidence type="ECO:0000313" key="4">
    <source>
        <dbReference type="EMBL" id="KAL3881740.1"/>
    </source>
</evidence>
<comment type="caution">
    <text evidence="4">The sequence shown here is derived from an EMBL/GenBank/DDBJ whole genome shotgun (WGS) entry which is preliminary data.</text>
</comment>
<evidence type="ECO:0000256" key="2">
    <source>
        <dbReference type="ARBA" id="ARBA00022741"/>
    </source>
</evidence>
<dbReference type="InterPro" id="IPR043129">
    <property type="entry name" value="ATPase_NBD"/>
</dbReference>
<protein>
    <submittedName>
        <fullName evidence="4">Uncharacterized protein</fullName>
    </submittedName>
</protein>
<evidence type="ECO:0000313" key="5">
    <source>
        <dbReference type="Proteomes" id="UP001634394"/>
    </source>
</evidence>
<gene>
    <name evidence="4" type="ORF">ACJMK2_028136</name>
</gene>
<dbReference type="Gene3D" id="3.30.420.40">
    <property type="match status" value="2"/>
</dbReference>
<dbReference type="AlphaFoldDB" id="A0ABD3XA16"/>
<reference evidence="4 5" key="1">
    <citation type="submission" date="2024-11" db="EMBL/GenBank/DDBJ databases">
        <title>Chromosome-level genome assembly of the freshwater bivalve Anodonta woodiana.</title>
        <authorList>
            <person name="Chen X."/>
        </authorList>
    </citation>
    <scope>NUCLEOTIDE SEQUENCE [LARGE SCALE GENOMIC DNA]</scope>
    <source>
        <strain evidence="4">MN2024</strain>
        <tissue evidence="4">Gills</tissue>
    </source>
</reference>
<dbReference type="Pfam" id="PF00012">
    <property type="entry name" value="HSP70"/>
    <property type="match status" value="1"/>
</dbReference>
<dbReference type="PANTHER" id="PTHR14187:SF5">
    <property type="entry name" value="HEAT SHOCK 70 KDA PROTEIN 12A"/>
    <property type="match status" value="1"/>
</dbReference>
<dbReference type="EMBL" id="JBJQND010000003">
    <property type="protein sequence ID" value="KAL3881740.1"/>
    <property type="molecule type" value="Genomic_DNA"/>
</dbReference>
<keyword evidence="5" id="KW-1185">Reference proteome</keyword>
<dbReference type="GO" id="GO:0005524">
    <property type="term" value="F:ATP binding"/>
    <property type="evidence" value="ECO:0007669"/>
    <property type="project" value="UniProtKB-KW"/>
</dbReference>